<sequence length="823" mass="92707">MSWPFRRDSHTPKHVWTAQDRELLAVLHRVYDISSTDVTILFNCINKDHLRQQGFARGLKTTTIAAQLGDQKRNDRGGIFNSIQSLTQAVLVRKYQGLMSSIEIAARDNGVYLKRKDIKTEATAQKSLPTANIQDWEDVLTDNNTEIRDNRNERYSASKRTRGVSITSCFTEPSARATSTPSSLLLSSDETESTLSESTRYQPSSDSEDDPYLHLDNNDFESSATKLNPRLKIQFDNKGRRRLLRPRLLFRACNPDHNLRAREFLTRPISLPPIDEPTFTEVANRHLHIENFSSPFLSWTDSPRRALQLAMKSRDSDTPLHIHILDYNVYEEEQERRYGRNNGIWLVPDLCRKYRFKLPGDYIGAGEFLSWGSVECKAVGSLNNTTAVKLYELMQGLRGLSHESGIAVSKVLQDVSSKYREVVAYKLLRAFKVMSRSQRPSSADFQAFSEGLYGMNLGESSTVEVRVSAPSCILRTITVEIPSRKPQGPSLNHTTPHLDISNDNLQGLVDRQLSIECHAFGITVESARETTPNAGKAAEQIDGLSHIYDEENMIKQETEDKFMEQLIECATKDLTPQASNLDSASEPMSIRDVPSSAALELDTFKESEDLKLPKHPLKIQPHRRPRKNIDIRTVFNQTKAQLQSATTSKMPVLSGDRSKETTPPKTFNDYVDTTIGPQTTAPTSQVRRKRNQPFFEKAAEDNEAAPATTLNGPPQTDPTTSETEEVDPTGDSARAEPLHSTTAGVAGWSQDGLGADVHQVIDEERDDTDLELIGSGTVRRCRRRRVRRTTTNRRRTVMEIRSRSVSESLGLGLRDHKRKKVKT</sequence>
<feature type="compositionally biased region" description="Polar residues" evidence="1">
    <location>
        <begin position="639"/>
        <end position="649"/>
    </location>
</feature>
<reference evidence="3 4" key="1">
    <citation type="submission" date="2015-01" db="EMBL/GenBank/DDBJ databases">
        <title>The Genome Sequence of Exophiala spinifera CBS89968.</title>
        <authorList>
            <consortium name="The Broad Institute Genomics Platform"/>
            <person name="Cuomo C."/>
            <person name="de Hoog S."/>
            <person name="Gorbushina A."/>
            <person name="Stielow B."/>
            <person name="Teixiera M."/>
            <person name="Abouelleil A."/>
            <person name="Chapman S.B."/>
            <person name="Priest M."/>
            <person name="Young S.K."/>
            <person name="Wortman J."/>
            <person name="Nusbaum C."/>
            <person name="Birren B."/>
        </authorList>
    </citation>
    <scope>NUCLEOTIDE SEQUENCE [LARGE SCALE GENOMIC DNA]</scope>
    <source>
        <strain evidence="3 4">CBS 89968</strain>
    </source>
</reference>
<dbReference type="InterPro" id="IPR056009">
    <property type="entry name" value="DUF7587"/>
</dbReference>
<dbReference type="EMBL" id="KN847494">
    <property type="protein sequence ID" value="KIW17581.1"/>
    <property type="molecule type" value="Genomic_DNA"/>
</dbReference>
<evidence type="ECO:0000259" key="2">
    <source>
        <dbReference type="Pfam" id="PF24494"/>
    </source>
</evidence>
<feature type="compositionally biased region" description="Polar residues" evidence="1">
    <location>
        <begin position="708"/>
        <end position="721"/>
    </location>
</feature>
<feature type="domain" description="DUF7587" evidence="2">
    <location>
        <begin position="245"/>
        <end position="379"/>
    </location>
</feature>
<dbReference type="AlphaFoldDB" id="A0A0D1YQV0"/>
<dbReference type="OrthoDB" id="4121281at2759"/>
<evidence type="ECO:0000256" key="1">
    <source>
        <dbReference type="SAM" id="MobiDB-lite"/>
    </source>
</evidence>
<protein>
    <recommendedName>
        <fullName evidence="2">DUF7587 domain-containing protein</fullName>
    </recommendedName>
</protein>
<feature type="region of interest" description="Disordered" evidence="1">
    <location>
        <begin position="172"/>
        <end position="220"/>
    </location>
</feature>
<organism evidence="3 4">
    <name type="scientific">Exophiala spinifera</name>
    <dbReference type="NCBI Taxonomy" id="91928"/>
    <lineage>
        <taxon>Eukaryota</taxon>
        <taxon>Fungi</taxon>
        <taxon>Dikarya</taxon>
        <taxon>Ascomycota</taxon>
        <taxon>Pezizomycotina</taxon>
        <taxon>Eurotiomycetes</taxon>
        <taxon>Chaetothyriomycetidae</taxon>
        <taxon>Chaetothyriales</taxon>
        <taxon>Herpotrichiellaceae</taxon>
        <taxon>Exophiala</taxon>
    </lineage>
</organism>
<dbReference type="HOGENOM" id="CLU_015386_0_0_1"/>
<evidence type="ECO:0000313" key="3">
    <source>
        <dbReference type="EMBL" id="KIW17581.1"/>
    </source>
</evidence>
<accession>A0A0D1YQV0</accession>
<feature type="compositionally biased region" description="Low complexity" evidence="1">
    <location>
        <begin position="172"/>
        <end position="200"/>
    </location>
</feature>
<evidence type="ECO:0000313" key="4">
    <source>
        <dbReference type="Proteomes" id="UP000053328"/>
    </source>
</evidence>
<dbReference type="Pfam" id="PF24494">
    <property type="entry name" value="DUF7587"/>
    <property type="match status" value="1"/>
</dbReference>
<name>A0A0D1YQV0_9EURO</name>
<feature type="region of interest" description="Disordered" evidence="1">
    <location>
        <begin position="802"/>
        <end position="823"/>
    </location>
</feature>
<feature type="compositionally biased region" description="Polar residues" evidence="1">
    <location>
        <begin position="675"/>
        <end position="685"/>
    </location>
</feature>
<keyword evidence="4" id="KW-1185">Reference proteome</keyword>
<feature type="region of interest" description="Disordered" evidence="1">
    <location>
        <begin position="639"/>
        <end position="738"/>
    </location>
</feature>
<proteinExistence type="predicted"/>
<dbReference type="VEuPathDB" id="FungiDB:PV08_04776"/>
<gene>
    <name evidence="3" type="ORF">PV08_04776</name>
</gene>
<dbReference type="GeneID" id="27331859"/>
<dbReference type="Proteomes" id="UP000053328">
    <property type="component" value="Unassembled WGS sequence"/>
</dbReference>
<dbReference type="RefSeq" id="XP_016237797.1">
    <property type="nucleotide sequence ID" value="XM_016379120.1"/>
</dbReference>